<evidence type="ECO:0000256" key="1">
    <source>
        <dbReference type="SAM" id="MobiDB-lite"/>
    </source>
</evidence>
<dbReference type="RefSeq" id="WP_085757512.1">
    <property type="nucleotide sequence ID" value="NZ_CP019343.1"/>
</dbReference>
<dbReference type="Proteomes" id="UP000193450">
    <property type="component" value="Chromosome"/>
</dbReference>
<feature type="region of interest" description="Disordered" evidence="1">
    <location>
        <begin position="44"/>
        <end position="66"/>
    </location>
</feature>
<organism evidence="3 4">
    <name type="scientific">Oceanicoccus sagamiensis</name>
    <dbReference type="NCBI Taxonomy" id="716816"/>
    <lineage>
        <taxon>Bacteria</taxon>
        <taxon>Pseudomonadati</taxon>
        <taxon>Pseudomonadota</taxon>
        <taxon>Gammaproteobacteria</taxon>
        <taxon>Cellvibrionales</taxon>
        <taxon>Spongiibacteraceae</taxon>
        <taxon>Oceanicoccus</taxon>
    </lineage>
</organism>
<keyword evidence="4" id="KW-1185">Reference proteome</keyword>
<accession>A0A1X9N8B5</accession>
<protein>
    <recommendedName>
        <fullName evidence="2">Transcriptional regulator SutA RNAP-binding domain-containing protein</fullName>
    </recommendedName>
</protein>
<dbReference type="OrthoDB" id="6372201at2"/>
<feature type="region of interest" description="Disordered" evidence="1">
    <location>
        <begin position="1"/>
        <end position="24"/>
    </location>
</feature>
<proteinExistence type="predicted"/>
<dbReference type="EMBL" id="CP019343">
    <property type="protein sequence ID" value="ARN73401.1"/>
    <property type="molecule type" value="Genomic_DNA"/>
</dbReference>
<dbReference type="InterPro" id="IPR049191">
    <property type="entry name" value="SutA_RBD"/>
</dbReference>
<dbReference type="AlphaFoldDB" id="A0A1X9N8B5"/>
<gene>
    <name evidence="3" type="ORF">BST96_04310</name>
</gene>
<name>A0A1X9N8B5_9GAMM</name>
<dbReference type="Pfam" id="PF20661">
    <property type="entry name" value="SutA-RBD"/>
    <property type="match status" value="1"/>
</dbReference>
<dbReference type="KEGG" id="osg:BST96_04310"/>
<reference evidence="3 4" key="1">
    <citation type="submission" date="2016-11" db="EMBL/GenBank/DDBJ databases">
        <title>Trade-off between light-utilization and light-protection in marine flavobacteria.</title>
        <authorList>
            <person name="Kumagai Y."/>
        </authorList>
    </citation>
    <scope>NUCLEOTIDE SEQUENCE [LARGE SCALE GENOMIC DNA]</scope>
    <source>
        <strain evidence="3 4">NBRC 107125</strain>
    </source>
</reference>
<sequence>MAAKPKTAASKKKQPDASETSLSIEEQTAAFLKAGGAIEQIESGVSGQQSMAGPKHITLSNKPKSE</sequence>
<evidence type="ECO:0000313" key="3">
    <source>
        <dbReference type="EMBL" id="ARN73401.1"/>
    </source>
</evidence>
<evidence type="ECO:0000259" key="2">
    <source>
        <dbReference type="Pfam" id="PF20661"/>
    </source>
</evidence>
<evidence type="ECO:0000313" key="4">
    <source>
        <dbReference type="Proteomes" id="UP000193450"/>
    </source>
</evidence>
<feature type="domain" description="Transcriptional regulator SutA RNAP-binding" evidence="2">
    <location>
        <begin position="17"/>
        <end position="49"/>
    </location>
</feature>